<organism evidence="2 3">
    <name type="scientific">Angustibacter aerolatus</name>
    <dbReference type="NCBI Taxonomy" id="1162965"/>
    <lineage>
        <taxon>Bacteria</taxon>
        <taxon>Bacillati</taxon>
        <taxon>Actinomycetota</taxon>
        <taxon>Actinomycetes</taxon>
        <taxon>Kineosporiales</taxon>
        <taxon>Kineosporiaceae</taxon>
    </lineage>
</organism>
<dbReference type="Proteomes" id="UP001157017">
    <property type="component" value="Unassembled WGS sequence"/>
</dbReference>
<protein>
    <recommendedName>
        <fullName evidence="4">Oxaloacetate decarboxylase gamma chain</fullName>
    </recommendedName>
</protein>
<keyword evidence="1" id="KW-1133">Transmembrane helix</keyword>
<proteinExistence type="predicted"/>
<evidence type="ECO:0008006" key="4">
    <source>
        <dbReference type="Google" id="ProtNLM"/>
    </source>
</evidence>
<evidence type="ECO:0000256" key="1">
    <source>
        <dbReference type="SAM" id="Phobius"/>
    </source>
</evidence>
<accession>A0ABQ6JBG2</accession>
<feature type="transmembrane region" description="Helical" evidence="1">
    <location>
        <begin position="14"/>
        <end position="38"/>
    </location>
</feature>
<dbReference type="EMBL" id="BSUZ01000001">
    <property type="protein sequence ID" value="GMA85511.1"/>
    <property type="molecule type" value="Genomic_DNA"/>
</dbReference>
<comment type="caution">
    <text evidence="2">The sequence shown here is derived from an EMBL/GenBank/DDBJ whole genome shotgun (WGS) entry which is preliminary data.</text>
</comment>
<keyword evidence="1" id="KW-0812">Transmembrane</keyword>
<reference evidence="3" key="1">
    <citation type="journal article" date="2019" name="Int. J. Syst. Evol. Microbiol.">
        <title>The Global Catalogue of Microorganisms (GCM) 10K type strain sequencing project: providing services to taxonomists for standard genome sequencing and annotation.</title>
        <authorList>
            <consortium name="The Broad Institute Genomics Platform"/>
            <consortium name="The Broad Institute Genome Sequencing Center for Infectious Disease"/>
            <person name="Wu L."/>
            <person name="Ma J."/>
        </authorList>
    </citation>
    <scope>NUCLEOTIDE SEQUENCE [LARGE SCALE GENOMIC DNA]</scope>
    <source>
        <strain evidence="3">NBRC 108730</strain>
    </source>
</reference>
<gene>
    <name evidence="2" type="ORF">GCM10025868_07610</name>
</gene>
<evidence type="ECO:0000313" key="3">
    <source>
        <dbReference type="Proteomes" id="UP001157017"/>
    </source>
</evidence>
<evidence type="ECO:0000313" key="2">
    <source>
        <dbReference type="EMBL" id="GMA85511.1"/>
    </source>
</evidence>
<keyword evidence="3" id="KW-1185">Reference proteome</keyword>
<sequence length="58" mass="6372">MEVASLTATYAGKFGLMVIALLAFGIVFFGILLIASLFKGRRGEKRRSWPSSARRCCC</sequence>
<name>A0ABQ6JBG2_9ACTN</name>
<keyword evidence="1" id="KW-0472">Membrane</keyword>